<protein>
    <submittedName>
        <fullName evidence="5">Uncharacterized protein</fullName>
    </submittedName>
</protein>
<dbReference type="GO" id="GO:0048038">
    <property type="term" value="F:quinone binding"/>
    <property type="evidence" value="ECO:0007669"/>
    <property type="project" value="InterPro"/>
</dbReference>
<feature type="domain" description="NADH:ubiquinone oxidoreductase 30kDa subunit" evidence="3">
    <location>
        <begin position="29"/>
        <end position="141"/>
    </location>
</feature>
<dbReference type="PANTHER" id="PTHR43485">
    <property type="entry name" value="HYDROGENASE-4 COMPONENT G"/>
    <property type="match status" value="1"/>
</dbReference>
<dbReference type="STRING" id="1817895.AUJ95_06770"/>
<dbReference type="Gene3D" id="1.10.645.10">
    <property type="entry name" value="Cytochrome-c3 Hydrogenase, chain B"/>
    <property type="match status" value="1"/>
</dbReference>
<dbReference type="InterPro" id="IPR037232">
    <property type="entry name" value="NADH_quin_OxRdtase_su_C/D-like"/>
</dbReference>
<dbReference type="InterPro" id="IPR029014">
    <property type="entry name" value="NiFe-Hase_large"/>
</dbReference>
<proteinExistence type="predicted"/>
<keyword evidence="1" id="KW-0560">Oxidoreductase</keyword>
<organism evidence="5 6">
    <name type="scientific">Candidatus Desantisbacteria bacterium CG2_30_40_21</name>
    <dbReference type="NCBI Taxonomy" id="1817895"/>
    <lineage>
        <taxon>Bacteria</taxon>
        <taxon>Candidatus Desantisiibacteriota</taxon>
    </lineage>
</organism>
<dbReference type="EMBL" id="MNYI01000177">
    <property type="protein sequence ID" value="OIP38443.1"/>
    <property type="molecule type" value="Genomic_DNA"/>
</dbReference>
<feature type="domain" description="NADH-quinone oxidoreductase subunit D" evidence="4">
    <location>
        <begin position="278"/>
        <end position="442"/>
    </location>
</feature>
<dbReference type="InterPro" id="IPR052197">
    <property type="entry name" value="ComplexI_49kDa-like"/>
</dbReference>
<dbReference type="Pfam" id="PF00346">
    <property type="entry name" value="Complex1_49kDa"/>
    <property type="match status" value="1"/>
</dbReference>
<dbReference type="SUPFAM" id="SSF56762">
    <property type="entry name" value="HydB/Nqo4-like"/>
    <property type="match status" value="1"/>
</dbReference>
<dbReference type="GO" id="GO:0051287">
    <property type="term" value="F:NAD binding"/>
    <property type="evidence" value="ECO:0007669"/>
    <property type="project" value="InterPro"/>
</dbReference>
<keyword evidence="2" id="KW-0520">NAD</keyword>
<dbReference type="Proteomes" id="UP000183085">
    <property type="component" value="Unassembled WGS sequence"/>
</dbReference>
<dbReference type="InterPro" id="IPR001135">
    <property type="entry name" value="NADH_Q_OxRdtase_suD"/>
</dbReference>
<evidence type="ECO:0000313" key="6">
    <source>
        <dbReference type="Proteomes" id="UP000183085"/>
    </source>
</evidence>
<evidence type="ECO:0000256" key="1">
    <source>
        <dbReference type="ARBA" id="ARBA00023002"/>
    </source>
</evidence>
<accession>A0A1J5DSK2</accession>
<dbReference type="PANTHER" id="PTHR43485:SF1">
    <property type="entry name" value="FORMATE HYDROGENLYASE SUBUNIT 5-RELATED"/>
    <property type="match status" value="1"/>
</dbReference>
<dbReference type="GO" id="GO:0016651">
    <property type="term" value="F:oxidoreductase activity, acting on NAD(P)H"/>
    <property type="evidence" value="ECO:0007669"/>
    <property type="project" value="InterPro"/>
</dbReference>
<reference evidence="5 6" key="1">
    <citation type="journal article" date="2016" name="Environ. Microbiol.">
        <title>Genomic resolution of a cold subsurface aquifer community provides metabolic insights for novel microbes adapted to high CO concentrations.</title>
        <authorList>
            <person name="Probst A.J."/>
            <person name="Castelle C.J."/>
            <person name="Singh A."/>
            <person name="Brown C.T."/>
            <person name="Anantharaman K."/>
            <person name="Sharon I."/>
            <person name="Hug L.A."/>
            <person name="Burstein D."/>
            <person name="Emerson J.B."/>
            <person name="Thomas B.C."/>
            <person name="Banfield J.F."/>
        </authorList>
    </citation>
    <scope>NUCLEOTIDE SEQUENCE [LARGE SCALE GENOMIC DNA]</scope>
    <source>
        <strain evidence="5">CG2_30_40_21</strain>
    </source>
</reference>
<evidence type="ECO:0000256" key="2">
    <source>
        <dbReference type="ARBA" id="ARBA00023027"/>
    </source>
</evidence>
<dbReference type="SUPFAM" id="SSF143243">
    <property type="entry name" value="Nqo5-like"/>
    <property type="match status" value="1"/>
</dbReference>
<sequence length="520" mass="58662">MRTLINNIIGIEANLDEKQYPSDIHAHLVDREAFRDVAKAMKANGARLVAQWATDETLFARGFGIYACYGKGREYLIIKAYMPIEDPTFPSLTKKFASAYRFERQINSLMGIVPVGHPDLRPWIKHEDWQENAYPLRKSFEPCEKITRVKGNYPWITVGGEGVYEIPVGPVHAGIIEPGHFRFSAVGEDIINLEARLGYTHKGIEKRFESLSWEEGAKLAGRVSGDTTVAHSLTYCRAVEAISGCHPPERALWLRALMLERERLTNHMGDIGAIANDAGFAFMLYQMSRLKEMLLRTNQQLFGHRFIMDRIIPGGVALDITQEGKNEIIAEMDWLSKEFERLVTIHDRNSSLNERLINAGILLPDTAKELGVVGVVARASGQGMDCRVTNPFSPYDQIIPKVTVFEEGDVYARVWVRIEEIRDSIRIIREILNNLPDSKIVSRFECPSPNKDGFAVVEGWRGEIVYWIQSGLSGEISRCMVRDPSSINWLALEQAIVGNIVPDFPLCNKSFNQSYSGCDL</sequence>
<comment type="caution">
    <text evidence="5">The sequence shown here is derived from an EMBL/GenBank/DDBJ whole genome shotgun (WGS) entry which is preliminary data.</text>
</comment>
<dbReference type="GO" id="GO:0008137">
    <property type="term" value="F:NADH dehydrogenase (ubiquinone) activity"/>
    <property type="evidence" value="ECO:0007669"/>
    <property type="project" value="InterPro"/>
</dbReference>
<evidence type="ECO:0000259" key="4">
    <source>
        <dbReference type="Pfam" id="PF00346"/>
    </source>
</evidence>
<dbReference type="InterPro" id="IPR001268">
    <property type="entry name" value="NADH_UbQ_OxRdtase_30kDa_su"/>
</dbReference>
<evidence type="ECO:0000313" key="5">
    <source>
        <dbReference type="EMBL" id="OIP38443.1"/>
    </source>
</evidence>
<dbReference type="Pfam" id="PF00329">
    <property type="entry name" value="Complex1_30kDa"/>
    <property type="match status" value="1"/>
</dbReference>
<evidence type="ECO:0000259" key="3">
    <source>
        <dbReference type="Pfam" id="PF00329"/>
    </source>
</evidence>
<gene>
    <name evidence="5" type="ORF">AUJ95_06770</name>
</gene>
<dbReference type="Gene3D" id="3.30.460.80">
    <property type="entry name" value="NADH:ubiquinone oxidoreductase, 30kDa subunit"/>
    <property type="match status" value="1"/>
</dbReference>
<name>A0A1J5DSK2_9BACT</name>
<dbReference type="AlphaFoldDB" id="A0A1J5DSK2"/>